<feature type="chain" id="PRO_5020181569" evidence="1">
    <location>
        <begin position="25"/>
        <end position="143"/>
    </location>
</feature>
<gene>
    <name evidence="2" type="ORF">EDC36_10580</name>
    <name evidence="3" type="ORF">Tigna_01560</name>
</gene>
<dbReference type="SUPFAM" id="SSF75169">
    <property type="entry name" value="DsrEFH-like"/>
    <property type="match status" value="1"/>
</dbReference>
<name>A0A4R3LIL8_9BURK</name>
<keyword evidence="1" id="KW-0732">Signal</keyword>
<dbReference type="RefSeq" id="WP_132962203.1">
    <property type="nucleotide sequence ID" value="NZ_SMAH01000005.1"/>
</dbReference>
<dbReference type="Proteomes" id="UP000295536">
    <property type="component" value="Unassembled WGS sequence"/>
</dbReference>
<keyword evidence="5" id="KW-1185">Reference proteome</keyword>
<dbReference type="Proteomes" id="UP000315577">
    <property type="component" value="Unassembled WGS sequence"/>
</dbReference>
<dbReference type="AlphaFoldDB" id="A0A4R3LIL8"/>
<comment type="caution">
    <text evidence="2">The sequence shown here is derived from an EMBL/GenBank/DDBJ whole genome shotgun (WGS) entry which is preliminary data.</text>
</comment>
<protein>
    <submittedName>
        <fullName evidence="3">DsrE/DsrF-like family protein</fullName>
    </submittedName>
</protein>
<reference evidence="3 5" key="2">
    <citation type="submission" date="2019-07" db="EMBL/GenBank/DDBJ databases">
        <title>Tepidimonas ignava SPS-1037 draft genome.</title>
        <authorList>
            <person name="Da Costa M.S."/>
            <person name="Froufe H.J.C."/>
            <person name="Egas C."/>
            <person name="Albuquerque L."/>
        </authorList>
    </citation>
    <scope>NUCLEOTIDE SEQUENCE [LARGE SCALE GENOMIC DNA]</scope>
    <source>
        <strain evidence="3 5">SPS-1037</strain>
    </source>
</reference>
<dbReference type="InterPro" id="IPR003787">
    <property type="entry name" value="Sulphur_relay_DsrE/F-like"/>
</dbReference>
<sequence length="143" mass="15393">MLHRFVRWMASVCTGLMLAATVHAAEPIKVVYHLSEGIPQASRAIGNIRNHLNADPTAKIVVVTHGLGIDFLLEGATNQQDQPFAGAVADLANKGVEFRVCNNTLVARKIDASKLLPEAKVVPSGVAEVAKLQAREGFVYLRP</sequence>
<proteinExistence type="predicted"/>
<accession>A0A4R3LIL8</accession>
<dbReference type="Pfam" id="PF02635">
    <property type="entry name" value="DsrE"/>
    <property type="match status" value="1"/>
</dbReference>
<dbReference type="Gene3D" id="3.40.1260.10">
    <property type="entry name" value="DsrEFH-like"/>
    <property type="match status" value="1"/>
</dbReference>
<dbReference type="EMBL" id="VJNC01000009">
    <property type="protein sequence ID" value="TSE21833.1"/>
    <property type="molecule type" value="Genomic_DNA"/>
</dbReference>
<reference evidence="2 4" key="1">
    <citation type="submission" date="2019-03" db="EMBL/GenBank/DDBJ databases">
        <title>Genomic Encyclopedia of Type Strains, Phase IV (KMG-IV): sequencing the most valuable type-strain genomes for metagenomic binning, comparative biology and taxonomic classification.</title>
        <authorList>
            <person name="Goeker M."/>
        </authorList>
    </citation>
    <scope>NUCLEOTIDE SEQUENCE [LARGE SCALE GENOMIC DNA]</scope>
    <source>
        <strain evidence="2 4">DSM 12034</strain>
    </source>
</reference>
<evidence type="ECO:0000313" key="4">
    <source>
        <dbReference type="Proteomes" id="UP000295536"/>
    </source>
</evidence>
<evidence type="ECO:0000313" key="3">
    <source>
        <dbReference type="EMBL" id="TSE21833.1"/>
    </source>
</evidence>
<evidence type="ECO:0000313" key="2">
    <source>
        <dbReference type="EMBL" id="TCS98324.1"/>
    </source>
</evidence>
<evidence type="ECO:0000256" key="1">
    <source>
        <dbReference type="SAM" id="SignalP"/>
    </source>
</evidence>
<dbReference type="InterPro" id="IPR027396">
    <property type="entry name" value="DsrEFH-like"/>
</dbReference>
<evidence type="ECO:0000313" key="5">
    <source>
        <dbReference type="Proteomes" id="UP000315577"/>
    </source>
</evidence>
<dbReference type="EMBL" id="SMAH01000005">
    <property type="protein sequence ID" value="TCS98324.1"/>
    <property type="molecule type" value="Genomic_DNA"/>
</dbReference>
<dbReference type="OrthoDB" id="8776505at2"/>
<organism evidence="2 4">
    <name type="scientific">Tepidimonas ignava</name>
    <dbReference type="NCBI Taxonomy" id="114249"/>
    <lineage>
        <taxon>Bacteria</taxon>
        <taxon>Pseudomonadati</taxon>
        <taxon>Pseudomonadota</taxon>
        <taxon>Betaproteobacteria</taxon>
        <taxon>Burkholderiales</taxon>
        <taxon>Tepidimonas</taxon>
    </lineage>
</organism>
<feature type="signal peptide" evidence="1">
    <location>
        <begin position="1"/>
        <end position="24"/>
    </location>
</feature>
<dbReference type="PANTHER" id="PTHR37691">
    <property type="entry name" value="BLR3518 PROTEIN"/>
    <property type="match status" value="1"/>
</dbReference>
<dbReference type="PANTHER" id="PTHR37691:SF1">
    <property type="entry name" value="BLR3518 PROTEIN"/>
    <property type="match status" value="1"/>
</dbReference>